<dbReference type="PANTHER" id="PTHR42693:SF53">
    <property type="entry name" value="ENDO-4-O-SULFATASE"/>
    <property type="match status" value="1"/>
</dbReference>
<comment type="similarity">
    <text evidence="1">Belongs to the sulfatase family.</text>
</comment>
<evidence type="ECO:0000256" key="5">
    <source>
        <dbReference type="SAM" id="MobiDB-lite"/>
    </source>
</evidence>
<keyword evidence="3 7" id="KW-0378">Hydrolase</keyword>
<evidence type="ECO:0000256" key="1">
    <source>
        <dbReference type="ARBA" id="ARBA00008779"/>
    </source>
</evidence>
<evidence type="ECO:0000259" key="6">
    <source>
        <dbReference type="Pfam" id="PF00884"/>
    </source>
</evidence>
<dbReference type="Gene3D" id="3.30.1120.10">
    <property type="match status" value="1"/>
</dbReference>
<name>A0A517PZW9_9PLAN</name>
<dbReference type="InterPro" id="IPR000917">
    <property type="entry name" value="Sulfatase_N"/>
</dbReference>
<accession>A0A517PZW9</accession>
<evidence type="ECO:0000256" key="2">
    <source>
        <dbReference type="ARBA" id="ARBA00022723"/>
    </source>
</evidence>
<dbReference type="InterPro" id="IPR050738">
    <property type="entry name" value="Sulfatase"/>
</dbReference>
<keyword evidence="4" id="KW-0106">Calcium</keyword>
<dbReference type="EC" id="3.1.6.1" evidence="7"/>
<sequence length="556" mass="61416">MPSAKVALALSARTRTSRFLFLSIVFTLTCWVAMLCLAAPAAAAEKSNDPNIIYILADDMGYGDIKALNPECKIATPNLDQLAKGGMIFTDAHSSSSVCTPTRYGVLTGRYNWRSRLKSGVLWGLSKRLIEPDRMTVPSMLKQHGYYTAAVGKWHLGMDWTLKDGGIATEKSYNKKTNPGWEVDYSKPIQNGPNTVGFDYFFGISASLDMPPYVYIENNKSQGIPTVTKAFFREGPAHKDFEAIDVLPRITDKTVEIIDEHAAASKKGKPFFIYFPLNAPHTPILPTPEWQGKSGINKYCDFVMQVDDTVGQVMQALKKQGIHENTLVIFTADNGCSPAANFKEMADKDHQPSYRFRGHKADIYEGGHRVPFIANWPARVKAGTHSDQLICLTDLMATAADIVGAKLPDNAGEDSVSILPALEGKDTQPLREAAVHHSIRGAFSIRKGHWKLELCPGSGGWSFPKPGKDDLSQLPAIQLYDLNDDLNEQKNVQSEYPEVVKELTDLLQSYADRGRSTPGAPQKNTGDVDIFEAGKSAQKIKRPQRIKQKKPQVKSQ</sequence>
<dbReference type="PANTHER" id="PTHR42693">
    <property type="entry name" value="ARYLSULFATASE FAMILY MEMBER"/>
    <property type="match status" value="1"/>
</dbReference>
<evidence type="ECO:0000256" key="3">
    <source>
        <dbReference type="ARBA" id="ARBA00022801"/>
    </source>
</evidence>
<dbReference type="AlphaFoldDB" id="A0A517PZW9"/>
<dbReference type="GO" id="GO:0004065">
    <property type="term" value="F:arylsulfatase activity"/>
    <property type="evidence" value="ECO:0007669"/>
    <property type="project" value="UniProtKB-EC"/>
</dbReference>
<dbReference type="Gene3D" id="3.40.720.10">
    <property type="entry name" value="Alkaline Phosphatase, subunit A"/>
    <property type="match status" value="1"/>
</dbReference>
<keyword evidence="2" id="KW-0479">Metal-binding</keyword>
<dbReference type="Pfam" id="PF00884">
    <property type="entry name" value="Sulfatase"/>
    <property type="match status" value="1"/>
</dbReference>
<dbReference type="PROSITE" id="PS00149">
    <property type="entry name" value="SULFATASE_2"/>
    <property type="match status" value="1"/>
</dbReference>
<dbReference type="Proteomes" id="UP000315647">
    <property type="component" value="Chromosome"/>
</dbReference>
<feature type="region of interest" description="Disordered" evidence="5">
    <location>
        <begin position="511"/>
        <end position="556"/>
    </location>
</feature>
<evidence type="ECO:0000313" key="8">
    <source>
        <dbReference type="Proteomes" id="UP000315647"/>
    </source>
</evidence>
<proteinExistence type="inferred from homology"/>
<feature type="domain" description="Sulfatase N-terminal" evidence="6">
    <location>
        <begin position="50"/>
        <end position="404"/>
    </location>
</feature>
<reference evidence="7 8" key="1">
    <citation type="submission" date="2019-03" db="EMBL/GenBank/DDBJ databases">
        <title>Deep-cultivation of Planctomycetes and their phenomic and genomic characterization uncovers novel biology.</title>
        <authorList>
            <person name="Wiegand S."/>
            <person name="Jogler M."/>
            <person name="Boedeker C."/>
            <person name="Pinto D."/>
            <person name="Vollmers J."/>
            <person name="Rivas-Marin E."/>
            <person name="Kohn T."/>
            <person name="Peeters S.H."/>
            <person name="Heuer A."/>
            <person name="Rast P."/>
            <person name="Oberbeckmann S."/>
            <person name="Bunk B."/>
            <person name="Jeske O."/>
            <person name="Meyerdierks A."/>
            <person name="Storesund J.E."/>
            <person name="Kallscheuer N."/>
            <person name="Luecker S."/>
            <person name="Lage O.M."/>
            <person name="Pohl T."/>
            <person name="Merkel B.J."/>
            <person name="Hornburger P."/>
            <person name="Mueller R.-W."/>
            <person name="Bruemmer F."/>
            <person name="Labrenz M."/>
            <person name="Spormann A.M."/>
            <person name="Op den Camp H."/>
            <person name="Overmann J."/>
            <person name="Amann R."/>
            <person name="Jetten M.S.M."/>
            <person name="Mascher T."/>
            <person name="Medema M.H."/>
            <person name="Devos D.P."/>
            <person name="Kaster A.-K."/>
            <person name="Ovreas L."/>
            <person name="Rohde M."/>
            <person name="Galperin M.Y."/>
            <person name="Jogler C."/>
        </authorList>
    </citation>
    <scope>NUCLEOTIDE SEQUENCE [LARGE SCALE GENOMIC DNA]</scope>
    <source>
        <strain evidence="7 8">Enr10</strain>
    </source>
</reference>
<dbReference type="EMBL" id="CP037421">
    <property type="protein sequence ID" value="QDT24924.1"/>
    <property type="molecule type" value="Genomic_DNA"/>
</dbReference>
<dbReference type="SUPFAM" id="SSF53649">
    <property type="entry name" value="Alkaline phosphatase-like"/>
    <property type="match status" value="1"/>
</dbReference>
<dbReference type="InterPro" id="IPR024607">
    <property type="entry name" value="Sulfatase_CS"/>
</dbReference>
<dbReference type="GO" id="GO:0046872">
    <property type="term" value="F:metal ion binding"/>
    <property type="evidence" value="ECO:0007669"/>
    <property type="project" value="UniProtKB-KW"/>
</dbReference>
<dbReference type="CDD" id="cd16143">
    <property type="entry name" value="ARS_like"/>
    <property type="match status" value="1"/>
</dbReference>
<keyword evidence="8" id="KW-1185">Reference proteome</keyword>
<evidence type="ECO:0000313" key="7">
    <source>
        <dbReference type="EMBL" id="QDT24924.1"/>
    </source>
</evidence>
<organism evidence="7 8">
    <name type="scientific">Gimesia panareensis</name>
    <dbReference type="NCBI Taxonomy" id="2527978"/>
    <lineage>
        <taxon>Bacteria</taxon>
        <taxon>Pseudomonadati</taxon>
        <taxon>Planctomycetota</taxon>
        <taxon>Planctomycetia</taxon>
        <taxon>Planctomycetales</taxon>
        <taxon>Planctomycetaceae</taxon>
        <taxon>Gimesia</taxon>
    </lineage>
</organism>
<evidence type="ECO:0000256" key="4">
    <source>
        <dbReference type="ARBA" id="ARBA00022837"/>
    </source>
</evidence>
<dbReference type="PROSITE" id="PS00523">
    <property type="entry name" value="SULFATASE_1"/>
    <property type="match status" value="1"/>
</dbReference>
<gene>
    <name evidence="7" type="primary">atsA_1</name>
    <name evidence="7" type="ORF">Enr10x_02160</name>
</gene>
<feature type="compositionally biased region" description="Basic residues" evidence="5">
    <location>
        <begin position="538"/>
        <end position="556"/>
    </location>
</feature>
<protein>
    <submittedName>
        <fullName evidence="7">Arylsulfatase</fullName>
        <ecNumber evidence="7">3.1.6.1</ecNumber>
    </submittedName>
</protein>
<dbReference type="InterPro" id="IPR017850">
    <property type="entry name" value="Alkaline_phosphatase_core_sf"/>
</dbReference>